<proteinExistence type="predicted"/>
<accession>A0A135UP28</accession>
<name>A0A135UP28_9PEZI</name>
<evidence type="ECO:0000313" key="2">
    <source>
        <dbReference type="EMBL" id="KXH62142.1"/>
    </source>
</evidence>
<evidence type="ECO:0000313" key="3">
    <source>
        <dbReference type="Proteomes" id="UP000070121"/>
    </source>
</evidence>
<dbReference type="AlphaFoldDB" id="A0A135UP28"/>
<dbReference type="EMBL" id="JFFI01001210">
    <property type="protein sequence ID" value="KXH62142.1"/>
    <property type="molecule type" value="Genomic_DNA"/>
</dbReference>
<comment type="caution">
    <text evidence="2">The sequence shown here is derived from an EMBL/GenBank/DDBJ whole genome shotgun (WGS) entry which is preliminary data.</text>
</comment>
<evidence type="ECO:0000256" key="1">
    <source>
        <dbReference type="SAM" id="MobiDB-lite"/>
    </source>
</evidence>
<gene>
    <name evidence="2" type="ORF">CSAL01_04621</name>
</gene>
<keyword evidence="3" id="KW-1185">Reference proteome</keyword>
<feature type="region of interest" description="Disordered" evidence="1">
    <location>
        <begin position="21"/>
        <end position="88"/>
    </location>
</feature>
<dbReference type="OrthoDB" id="4851568at2759"/>
<reference evidence="2 3" key="1">
    <citation type="submission" date="2014-02" db="EMBL/GenBank/DDBJ databases">
        <title>The genome sequence of Colletotrichum salicis CBS 607.94.</title>
        <authorList>
            <person name="Baroncelli R."/>
            <person name="Thon M.R."/>
        </authorList>
    </citation>
    <scope>NUCLEOTIDE SEQUENCE [LARGE SCALE GENOMIC DNA]</scope>
    <source>
        <strain evidence="2 3">CBS 607.94</strain>
    </source>
</reference>
<feature type="compositionally biased region" description="Pro residues" evidence="1">
    <location>
        <begin position="60"/>
        <end position="88"/>
    </location>
</feature>
<organism evidence="2 3">
    <name type="scientific">Colletotrichum salicis</name>
    <dbReference type="NCBI Taxonomy" id="1209931"/>
    <lineage>
        <taxon>Eukaryota</taxon>
        <taxon>Fungi</taxon>
        <taxon>Dikarya</taxon>
        <taxon>Ascomycota</taxon>
        <taxon>Pezizomycotina</taxon>
        <taxon>Sordariomycetes</taxon>
        <taxon>Hypocreomycetidae</taxon>
        <taxon>Glomerellales</taxon>
        <taxon>Glomerellaceae</taxon>
        <taxon>Colletotrichum</taxon>
        <taxon>Colletotrichum acutatum species complex</taxon>
    </lineage>
</organism>
<sequence>MLPPTCSDLFNKDHVSTYISDENSGVYSKSEEQQDPSWPPRNDPLRPIDVFSRITFLVGDPPPSPPGNPRPRGPIYPQPDGPTPPASP</sequence>
<protein>
    <submittedName>
        <fullName evidence="2">Uncharacterized protein</fullName>
    </submittedName>
</protein>
<dbReference type="Proteomes" id="UP000070121">
    <property type="component" value="Unassembled WGS sequence"/>
</dbReference>